<dbReference type="InterPro" id="IPR018488">
    <property type="entry name" value="cNMP-bd_CS"/>
</dbReference>
<dbReference type="PROSITE" id="PS50042">
    <property type="entry name" value="CNMP_BINDING_3"/>
    <property type="match status" value="2"/>
</dbReference>
<keyword evidence="3" id="KW-0812">Transmembrane</keyword>
<dbReference type="PANTHER" id="PTHR45638">
    <property type="entry name" value="CYCLIC NUCLEOTIDE-GATED CATION CHANNEL SUBUNIT A"/>
    <property type="match status" value="1"/>
</dbReference>
<keyword evidence="8" id="KW-0407">Ion channel</keyword>
<evidence type="ECO:0000259" key="9">
    <source>
        <dbReference type="PROSITE" id="PS50042"/>
    </source>
</evidence>
<keyword evidence="2" id="KW-0813">Transport</keyword>
<protein>
    <submittedName>
        <fullName evidence="10">Cyclic nucleotide-binding domain-containing protein</fullName>
    </submittedName>
</protein>
<keyword evidence="7" id="KW-1071">Ligand-gated ion channel</keyword>
<evidence type="ECO:0000256" key="3">
    <source>
        <dbReference type="ARBA" id="ARBA00022692"/>
    </source>
</evidence>
<proteinExistence type="predicted"/>
<gene>
    <name evidence="10" type="ORF">QEH52_00425</name>
</gene>
<reference evidence="10 11" key="1">
    <citation type="submission" date="2023-04" db="EMBL/GenBank/DDBJ databases">
        <title>A novel bacteria isolated from coastal sediment.</title>
        <authorList>
            <person name="Liu X.-J."/>
            <person name="Du Z.-J."/>
        </authorList>
    </citation>
    <scope>NUCLEOTIDE SEQUENCE [LARGE SCALE GENOMIC DNA]</scope>
    <source>
        <strain evidence="10 11">SDUM461003</strain>
    </source>
</reference>
<dbReference type="PANTHER" id="PTHR45638:SF11">
    <property type="entry name" value="CYCLIC NUCLEOTIDE-GATED CATION CHANNEL SUBUNIT A"/>
    <property type="match status" value="1"/>
</dbReference>
<evidence type="ECO:0000256" key="8">
    <source>
        <dbReference type="ARBA" id="ARBA00023303"/>
    </source>
</evidence>
<sequence>MSLRKIPFLKGADDQLISELAIVMEPVKFSKGETIFRQGEPGDSLYLIVEGAVQVSSEGRVIAELGVGGCFGEGALLEGQTRTATVSAIEDLSLFQLTRESYSVLADRFKRLRFRLNNLHKDRKAEEIENSIGGKLLQNAPFLTGAGGGLIKELARVLERQQLKQGDVLIKEGDDGRYFFLIEEGLLGISQGKQQLAELGPGSCIGEGALFSGRACSATVTALTDASCFTLRKESFRRIISRYPVFGRRLHDIHSKRS</sequence>
<dbReference type="SUPFAM" id="SSF51206">
    <property type="entry name" value="cAMP-binding domain-like"/>
    <property type="match status" value="2"/>
</dbReference>
<evidence type="ECO:0000256" key="2">
    <source>
        <dbReference type="ARBA" id="ARBA00022448"/>
    </source>
</evidence>
<dbReference type="RefSeq" id="WP_308947923.1">
    <property type="nucleotide sequence ID" value="NZ_JARXHW010000001.1"/>
</dbReference>
<keyword evidence="4" id="KW-1133">Transmembrane helix</keyword>
<keyword evidence="5" id="KW-0406">Ion transport</keyword>
<feature type="domain" description="Cyclic nucleotide-binding" evidence="9">
    <location>
        <begin position="8"/>
        <end position="105"/>
    </location>
</feature>
<dbReference type="EMBL" id="JARXHW010000001">
    <property type="protein sequence ID" value="MDQ8205958.1"/>
    <property type="molecule type" value="Genomic_DNA"/>
</dbReference>
<dbReference type="InterPro" id="IPR000595">
    <property type="entry name" value="cNMP-bd_dom"/>
</dbReference>
<accession>A0ABU1AP65</accession>
<evidence type="ECO:0000313" key="11">
    <source>
        <dbReference type="Proteomes" id="UP001225316"/>
    </source>
</evidence>
<feature type="domain" description="Cyclic nucleotide-binding" evidence="9">
    <location>
        <begin position="142"/>
        <end position="257"/>
    </location>
</feature>
<evidence type="ECO:0000256" key="7">
    <source>
        <dbReference type="ARBA" id="ARBA00023286"/>
    </source>
</evidence>
<keyword evidence="6" id="KW-0472">Membrane</keyword>
<keyword evidence="11" id="KW-1185">Reference proteome</keyword>
<dbReference type="PROSITE" id="PS00889">
    <property type="entry name" value="CNMP_BINDING_2"/>
    <property type="match status" value="1"/>
</dbReference>
<evidence type="ECO:0000256" key="6">
    <source>
        <dbReference type="ARBA" id="ARBA00023136"/>
    </source>
</evidence>
<evidence type="ECO:0000256" key="1">
    <source>
        <dbReference type="ARBA" id="ARBA00004141"/>
    </source>
</evidence>
<dbReference type="InterPro" id="IPR050866">
    <property type="entry name" value="CNG_cation_channel"/>
</dbReference>
<evidence type="ECO:0000256" key="5">
    <source>
        <dbReference type="ARBA" id="ARBA00023065"/>
    </source>
</evidence>
<dbReference type="PRINTS" id="PR00103">
    <property type="entry name" value="CAMPKINASE"/>
</dbReference>
<evidence type="ECO:0000313" key="10">
    <source>
        <dbReference type="EMBL" id="MDQ8205958.1"/>
    </source>
</evidence>
<dbReference type="PROSITE" id="PS00888">
    <property type="entry name" value="CNMP_BINDING_1"/>
    <property type="match status" value="1"/>
</dbReference>
<comment type="caution">
    <text evidence="10">The sequence shown here is derived from an EMBL/GenBank/DDBJ whole genome shotgun (WGS) entry which is preliminary data.</text>
</comment>
<name>A0ABU1AP65_9BACT</name>
<dbReference type="InterPro" id="IPR018490">
    <property type="entry name" value="cNMP-bd_dom_sf"/>
</dbReference>
<dbReference type="InterPro" id="IPR014710">
    <property type="entry name" value="RmlC-like_jellyroll"/>
</dbReference>
<dbReference type="CDD" id="cd00038">
    <property type="entry name" value="CAP_ED"/>
    <property type="match status" value="2"/>
</dbReference>
<evidence type="ECO:0000256" key="4">
    <source>
        <dbReference type="ARBA" id="ARBA00022989"/>
    </source>
</evidence>
<comment type="subcellular location">
    <subcellularLocation>
        <location evidence="1">Membrane</location>
        <topology evidence="1">Multi-pass membrane protein</topology>
    </subcellularLocation>
</comment>
<dbReference type="SMART" id="SM00100">
    <property type="entry name" value="cNMP"/>
    <property type="match status" value="2"/>
</dbReference>
<organism evidence="10 11">
    <name type="scientific">Thalassobacterium maritimum</name>
    <dbReference type="NCBI Taxonomy" id="3041265"/>
    <lineage>
        <taxon>Bacteria</taxon>
        <taxon>Pseudomonadati</taxon>
        <taxon>Verrucomicrobiota</taxon>
        <taxon>Opitutia</taxon>
        <taxon>Puniceicoccales</taxon>
        <taxon>Coraliomargaritaceae</taxon>
        <taxon>Thalassobacterium</taxon>
    </lineage>
</organism>
<dbReference type="Proteomes" id="UP001225316">
    <property type="component" value="Unassembled WGS sequence"/>
</dbReference>
<dbReference type="Gene3D" id="2.60.120.10">
    <property type="entry name" value="Jelly Rolls"/>
    <property type="match status" value="2"/>
</dbReference>
<dbReference type="Pfam" id="PF00027">
    <property type="entry name" value="cNMP_binding"/>
    <property type="match status" value="2"/>
</dbReference>